<organism evidence="2 3">
    <name type="scientific">Mycobacterium nebraskense</name>
    <dbReference type="NCBI Taxonomy" id="244292"/>
    <lineage>
        <taxon>Bacteria</taxon>
        <taxon>Bacillati</taxon>
        <taxon>Actinomycetota</taxon>
        <taxon>Actinomycetes</taxon>
        <taxon>Mycobacteriales</taxon>
        <taxon>Mycobacteriaceae</taxon>
        <taxon>Mycobacterium</taxon>
    </lineage>
</organism>
<dbReference type="Proteomes" id="UP000193781">
    <property type="component" value="Unassembled WGS sequence"/>
</dbReference>
<dbReference type="InterPro" id="IPR018649">
    <property type="entry name" value="SHOCT"/>
</dbReference>
<dbReference type="EMBL" id="LQPH01000172">
    <property type="protein sequence ID" value="ORW15501.1"/>
    <property type="molecule type" value="Genomic_DNA"/>
</dbReference>
<keyword evidence="3" id="KW-1185">Reference proteome</keyword>
<gene>
    <name evidence="2" type="ORF">AWC17_17075</name>
</gene>
<evidence type="ECO:0000313" key="2">
    <source>
        <dbReference type="EMBL" id="ORW15501.1"/>
    </source>
</evidence>
<sequence length="198" mass="21690">MFGRRDLSKVGIRAFADVLAAEQSAISVTVGNPNLVNNTEVRWKLLLRITPDAEPPFEASVTALLPQLSSPRPGTRLPVLYDPKDHSRVQIDHRPAATADVAIDAVTAARPDLAGAQVMGMPMTDVIRQAIADPTAFREDMMRRGAEMQQQVLGAMQAGQTQQAADPIDRLERLAALKDRGLLTDEEFEQQKRKILGD</sequence>
<name>A0A0F5NFR5_9MYCO</name>
<dbReference type="AlphaFoldDB" id="A0A0F5NFR5"/>
<reference evidence="2 3" key="1">
    <citation type="submission" date="2016-01" db="EMBL/GenBank/DDBJ databases">
        <title>The new phylogeny of the genus Mycobacterium.</title>
        <authorList>
            <person name="Tarcisio F."/>
            <person name="Conor M."/>
            <person name="Antonella G."/>
            <person name="Elisabetta G."/>
            <person name="Giulia F.S."/>
            <person name="Sara T."/>
            <person name="Anna F."/>
            <person name="Clotilde B."/>
            <person name="Roberto B."/>
            <person name="Veronica D.S."/>
            <person name="Fabio R."/>
            <person name="Monica P."/>
            <person name="Olivier J."/>
            <person name="Enrico T."/>
            <person name="Nicola S."/>
        </authorList>
    </citation>
    <scope>NUCLEOTIDE SEQUENCE [LARGE SCALE GENOMIC DNA]</scope>
    <source>
        <strain evidence="2 3">DSM 44803</strain>
    </source>
</reference>
<dbReference type="Pfam" id="PF09851">
    <property type="entry name" value="SHOCT"/>
    <property type="match status" value="1"/>
</dbReference>
<feature type="domain" description="SHOCT" evidence="1">
    <location>
        <begin position="169"/>
        <end position="196"/>
    </location>
</feature>
<protein>
    <recommendedName>
        <fullName evidence="1">SHOCT domain-containing protein</fullName>
    </recommendedName>
</protein>
<accession>A0A0F5NFR5</accession>
<evidence type="ECO:0000313" key="3">
    <source>
        <dbReference type="Proteomes" id="UP000193781"/>
    </source>
</evidence>
<dbReference type="RefSeq" id="WP_046182875.1">
    <property type="nucleotide sequence ID" value="NZ_JACKSS010000075.1"/>
</dbReference>
<dbReference type="STRING" id="244292.ABW17_07535"/>
<evidence type="ECO:0000259" key="1">
    <source>
        <dbReference type="Pfam" id="PF09851"/>
    </source>
</evidence>
<comment type="caution">
    <text evidence="2">The sequence shown here is derived from an EMBL/GenBank/DDBJ whole genome shotgun (WGS) entry which is preliminary data.</text>
</comment>
<proteinExistence type="predicted"/>